<feature type="non-terminal residue" evidence="2">
    <location>
        <position position="1"/>
    </location>
</feature>
<evidence type="ECO:0000256" key="1">
    <source>
        <dbReference type="SAM" id="MobiDB-lite"/>
    </source>
</evidence>
<protein>
    <submittedName>
        <fullName evidence="2">Uncharacterized protein</fullName>
    </submittedName>
</protein>
<name>A0AAI9U419_9PEZI</name>
<evidence type="ECO:0000313" key="3">
    <source>
        <dbReference type="Proteomes" id="UP001239795"/>
    </source>
</evidence>
<reference evidence="2 3" key="1">
    <citation type="submission" date="2016-10" db="EMBL/GenBank/DDBJ databases">
        <title>The genome sequence of Colletotrichum fioriniae PJ7.</title>
        <authorList>
            <person name="Baroncelli R."/>
        </authorList>
    </citation>
    <scope>NUCLEOTIDE SEQUENCE [LARGE SCALE GENOMIC DNA]</scope>
    <source>
        <strain evidence="2">Col 31</strain>
    </source>
</reference>
<accession>A0AAI9U419</accession>
<dbReference type="AlphaFoldDB" id="A0AAI9U419"/>
<organism evidence="2 3">
    <name type="scientific">Colletotrichum melonis</name>
    <dbReference type="NCBI Taxonomy" id="1209925"/>
    <lineage>
        <taxon>Eukaryota</taxon>
        <taxon>Fungi</taxon>
        <taxon>Dikarya</taxon>
        <taxon>Ascomycota</taxon>
        <taxon>Pezizomycotina</taxon>
        <taxon>Sordariomycetes</taxon>
        <taxon>Hypocreomycetidae</taxon>
        <taxon>Glomerellales</taxon>
        <taxon>Glomerellaceae</taxon>
        <taxon>Colletotrichum</taxon>
        <taxon>Colletotrichum acutatum species complex</taxon>
    </lineage>
</organism>
<keyword evidence="3" id="KW-1185">Reference proteome</keyword>
<proteinExistence type="predicted"/>
<sequence length="95" mass="10952">DELKSLPARRCLHSTERGSEAQREKGKNLHHAHPHQPGWQMAPTTTTQADEFRAFIHQAPQAFLPQPRSLEAPTKIFRRYISKRPTRPPRVTLLP</sequence>
<feature type="region of interest" description="Disordered" evidence="1">
    <location>
        <begin position="1"/>
        <end position="44"/>
    </location>
</feature>
<dbReference type="Proteomes" id="UP001239795">
    <property type="component" value="Unassembled WGS sequence"/>
</dbReference>
<evidence type="ECO:0000313" key="2">
    <source>
        <dbReference type="EMBL" id="KAK1449407.1"/>
    </source>
</evidence>
<feature type="compositionally biased region" description="Basic and acidic residues" evidence="1">
    <location>
        <begin position="13"/>
        <end position="27"/>
    </location>
</feature>
<dbReference type="EMBL" id="MLGG01000068">
    <property type="protein sequence ID" value="KAK1449407.1"/>
    <property type="molecule type" value="Genomic_DNA"/>
</dbReference>
<gene>
    <name evidence="2" type="ORF">CMEL01_08722</name>
</gene>
<comment type="caution">
    <text evidence="2">The sequence shown here is derived from an EMBL/GenBank/DDBJ whole genome shotgun (WGS) entry which is preliminary data.</text>
</comment>